<organism evidence="1 2">
    <name type="scientific">Chaetomium fimeti</name>
    <dbReference type="NCBI Taxonomy" id="1854472"/>
    <lineage>
        <taxon>Eukaryota</taxon>
        <taxon>Fungi</taxon>
        <taxon>Dikarya</taxon>
        <taxon>Ascomycota</taxon>
        <taxon>Pezizomycotina</taxon>
        <taxon>Sordariomycetes</taxon>
        <taxon>Sordariomycetidae</taxon>
        <taxon>Sordariales</taxon>
        <taxon>Chaetomiaceae</taxon>
        <taxon>Chaetomium</taxon>
    </lineage>
</organism>
<reference evidence="1" key="1">
    <citation type="journal article" date="2023" name="Mol. Phylogenet. Evol.">
        <title>Genome-scale phylogeny and comparative genomics of the fungal order Sordariales.</title>
        <authorList>
            <person name="Hensen N."/>
            <person name="Bonometti L."/>
            <person name="Westerberg I."/>
            <person name="Brannstrom I.O."/>
            <person name="Guillou S."/>
            <person name="Cros-Aarteil S."/>
            <person name="Calhoun S."/>
            <person name="Haridas S."/>
            <person name="Kuo A."/>
            <person name="Mondo S."/>
            <person name="Pangilinan J."/>
            <person name="Riley R."/>
            <person name="LaButti K."/>
            <person name="Andreopoulos B."/>
            <person name="Lipzen A."/>
            <person name="Chen C."/>
            <person name="Yan M."/>
            <person name="Daum C."/>
            <person name="Ng V."/>
            <person name="Clum A."/>
            <person name="Steindorff A."/>
            <person name="Ohm R.A."/>
            <person name="Martin F."/>
            <person name="Silar P."/>
            <person name="Natvig D.O."/>
            <person name="Lalanne C."/>
            <person name="Gautier V."/>
            <person name="Ament-Velasquez S.L."/>
            <person name="Kruys A."/>
            <person name="Hutchinson M.I."/>
            <person name="Powell A.J."/>
            <person name="Barry K."/>
            <person name="Miller A.N."/>
            <person name="Grigoriev I.V."/>
            <person name="Debuchy R."/>
            <person name="Gladieux P."/>
            <person name="Hiltunen Thoren M."/>
            <person name="Johannesson H."/>
        </authorList>
    </citation>
    <scope>NUCLEOTIDE SEQUENCE</scope>
    <source>
        <strain evidence="1">CBS 168.71</strain>
    </source>
</reference>
<accession>A0AAE0HG01</accession>
<dbReference type="RefSeq" id="XP_062659368.1">
    <property type="nucleotide sequence ID" value="XM_062798526.1"/>
</dbReference>
<dbReference type="GeneID" id="87835474"/>
<keyword evidence="2" id="KW-1185">Reference proteome</keyword>
<dbReference type="AlphaFoldDB" id="A0AAE0HG01"/>
<comment type="caution">
    <text evidence="1">The sequence shown here is derived from an EMBL/GenBank/DDBJ whole genome shotgun (WGS) entry which is preliminary data.</text>
</comment>
<evidence type="ECO:0000313" key="1">
    <source>
        <dbReference type="EMBL" id="KAK3295854.1"/>
    </source>
</evidence>
<name>A0AAE0HG01_9PEZI</name>
<proteinExistence type="predicted"/>
<reference evidence="1" key="2">
    <citation type="submission" date="2023-06" db="EMBL/GenBank/DDBJ databases">
        <authorList>
            <consortium name="Lawrence Berkeley National Laboratory"/>
            <person name="Haridas S."/>
            <person name="Hensen N."/>
            <person name="Bonometti L."/>
            <person name="Westerberg I."/>
            <person name="Brannstrom I.O."/>
            <person name="Guillou S."/>
            <person name="Cros-Aarteil S."/>
            <person name="Calhoun S."/>
            <person name="Kuo A."/>
            <person name="Mondo S."/>
            <person name="Pangilinan J."/>
            <person name="Riley R."/>
            <person name="Labutti K."/>
            <person name="Andreopoulos B."/>
            <person name="Lipzen A."/>
            <person name="Chen C."/>
            <person name="Yanf M."/>
            <person name="Daum C."/>
            <person name="Ng V."/>
            <person name="Clum A."/>
            <person name="Steindorff A."/>
            <person name="Ohm R."/>
            <person name="Martin F."/>
            <person name="Silar P."/>
            <person name="Natvig D."/>
            <person name="Lalanne C."/>
            <person name="Gautier V."/>
            <person name="Ament-Velasquez S.L."/>
            <person name="Kruys A."/>
            <person name="Hutchinson M.I."/>
            <person name="Powell A.J."/>
            <person name="Barry K."/>
            <person name="Miller A.N."/>
            <person name="Grigoriev I.V."/>
            <person name="Debuchy R."/>
            <person name="Gladieux P."/>
            <person name="Thoren M.H."/>
            <person name="Johannesson H."/>
        </authorList>
    </citation>
    <scope>NUCLEOTIDE SEQUENCE</scope>
    <source>
        <strain evidence="1">CBS 168.71</strain>
    </source>
</reference>
<sequence length="90" mass="10284">MVLWISVCLWSEVPVWFSGVLLRQFWPLRWAGLLEKPPPLFMELSPHLEPGSYSKSTSSCHLTSLLAPNMTWKSRVQQLASLGIHYSTDI</sequence>
<protein>
    <submittedName>
        <fullName evidence="1">Uncharacterized protein</fullName>
    </submittedName>
</protein>
<dbReference type="Proteomes" id="UP001278766">
    <property type="component" value="Unassembled WGS sequence"/>
</dbReference>
<gene>
    <name evidence="1" type="ORF">B0H64DRAFT_157418</name>
</gene>
<evidence type="ECO:0000313" key="2">
    <source>
        <dbReference type="Proteomes" id="UP001278766"/>
    </source>
</evidence>
<dbReference type="EMBL" id="JAUEPN010000004">
    <property type="protein sequence ID" value="KAK3295854.1"/>
    <property type="molecule type" value="Genomic_DNA"/>
</dbReference>